<dbReference type="CDD" id="cd04921">
    <property type="entry name" value="ACT_AKi-HSDH-ThrA-like_1"/>
    <property type="match status" value="1"/>
</dbReference>
<dbReference type="InterPro" id="IPR001342">
    <property type="entry name" value="HDH_cat"/>
</dbReference>
<dbReference type="Proteomes" id="UP000658258">
    <property type="component" value="Unassembled WGS sequence"/>
</dbReference>
<evidence type="ECO:0000256" key="13">
    <source>
        <dbReference type="ARBA" id="ARBA00022723"/>
    </source>
</evidence>
<accession>A0ABQ3IBH5</accession>
<evidence type="ECO:0000256" key="24">
    <source>
        <dbReference type="ARBA" id="ARBA00044938"/>
    </source>
</evidence>
<dbReference type="Pfam" id="PF00742">
    <property type="entry name" value="Homoserine_dh"/>
    <property type="match status" value="1"/>
</dbReference>
<comment type="pathway">
    <text evidence="2">Amino-acid biosynthesis; L-lysine biosynthesis via DAP pathway; (S)-tetrahydrodipicolinate from L-aspartate: step 1/4.</text>
</comment>
<comment type="similarity">
    <text evidence="7">In the C-terminal section; belongs to the homoserine dehydrogenase family.</text>
</comment>
<keyword evidence="10" id="KW-0028">Amino-acid biosynthesis</keyword>
<evidence type="ECO:0000256" key="14">
    <source>
        <dbReference type="ARBA" id="ARBA00022741"/>
    </source>
</evidence>
<evidence type="ECO:0000256" key="7">
    <source>
        <dbReference type="ARBA" id="ARBA00007952"/>
    </source>
</evidence>
<dbReference type="InterPro" id="IPR005106">
    <property type="entry name" value="Asp/hSer_DH_NAD-bd"/>
</dbReference>
<dbReference type="EMBL" id="BNAG01000004">
    <property type="protein sequence ID" value="GHE72566.1"/>
    <property type="molecule type" value="Genomic_DNA"/>
</dbReference>
<comment type="pathway">
    <text evidence="6">Amino-acid biosynthesis; L-threonine biosynthesis; L-threonine from L-aspartate: step 1/5.</text>
</comment>
<keyword evidence="13" id="KW-0479">Metal-binding</keyword>
<keyword evidence="21" id="KW-0457">Lysine biosynthesis</keyword>
<dbReference type="Gene3D" id="1.20.120.1320">
    <property type="entry name" value="Aspartokinase, catalytic domain"/>
    <property type="match status" value="1"/>
</dbReference>
<dbReference type="InterPro" id="IPR042199">
    <property type="entry name" value="AsparK_Bifunc_asparK/hSer_DH"/>
</dbReference>
<organism evidence="28 29">
    <name type="scientific">Roseivirga thermotolerans</name>
    <dbReference type="NCBI Taxonomy" id="1758176"/>
    <lineage>
        <taxon>Bacteria</taxon>
        <taxon>Pseudomonadati</taxon>
        <taxon>Bacteroidota</taxon>
        <taxon>Cytophagia</taxon>
        <taxon>Cytophagales</taxon>
        <taxon>Roseivirgaceae</taxon>
        <taxon>Roseivirga</taxon>
    </lineage>
</organism>
<keyword evidence="15 28" id="KW-0418">Kinase</keyword>
<evidence type="ECO:0000256" key="8">
    <source>
        <dbReference type="ARBA" id="ARBA00010046"/>
    </source>
</evidence>
<protein>
    <submittedName>
        <fullName evidence="28">Bifunctional aspartate kinase/homoserine dehydrogenase I</fullName>
    </submittedName>
</protein>
<keyword evidence="20" id="KW-0915">Sodium</keyword>
<evidence type="ECO:0000256" key="26">
    <source>
        <dbReference type="ARBA" id="ARBA00048841"/>
    </source>
</evidence>
<dbReference type="NCBIfam" id="TIGR00657">
    <property type="entry name" value="asp_kinases"/>
    <property type="match status" value="1"/>
</dbReference>
<comment type="catalytic activity">
    <reaction evidence="26">
        <text>L-homoserine + NADP(+) = L-aspartate 4-semialdehyde + NADPH + H(+)</text>
        <dbReference type="Rhea" id="RHEA:15761"/>
        <dbReference type="ChEBI" id="CHEBI:15378"/>
        <dbReference type="ChEBI" id="CHEBI:57476"/>
        <dbReference type="ChEBI" id="CHEBI:57783"/>
        <dbReference type="ChEBI" id="CHEBI:58349"/>
        <dbReference type="ChEBI" id="CHEBI:537519"/>
        <dbReference type="EC" id="1.1.1.3"/>
    </reaction>
    <physiologicalReaction direction="right-to-left" evidence="26">
        <dbReference type="Rhea" id="RHEA:15763"/>
    </physiologicalReaction>
</comment>
<dbReference type="InterPro" id="IPR045865">
    <property type="entry name" value="ACT-like_dom_sf"/>
</dbReference>
<dbReference type="Pfam" id="PF22468">
    <property type="entry name" value="ACT_9"/>
    <property type="match status" value="2"/>
</dbReference>
<comment type="pathway">
    <text evidence="3">Amino-acid biosynthesis; L-methionine biosynthesis via de novo pathway; L-homoserine from L-aspartate: step 1/3.</text>
</comment>
<feature type="domain" description="ACT" evidence="27">
    <location>
        <begin position="395"/>
        <end position="473"/>
    </location>
</feature>
<evidence type="ECO:0000256" key="6">
    <source>
        <dbReference type="ARBA" id="ARBA00005139"/>
    </source>
</evidence>
<dbReference type="Pfam" id="PF03447">
    <property type="entry name" value="NAD_binding_3"/>
    <property type="match status" value="1"/>
</dbReference>
<evidence type="ECO:0000256" key="5">
    <source>
        <dbReference type="ARBA" id="ARBA00005062"/>
    </source>
</evidence>
<keyword evidence="11" id="KW-0808">Transferase</keyword>
<evidence type="ECO:0000256" key="11">
    <source>
        <dbReference type="ARBA" id="ARBA00022679"/>
    </source>
</evidence>
<dbReference type="SUPFAM" id="SSF55347">
    <property type="entry name" value="Glyceraldehyde-3-phosphate dehydrogenase-like, C-terminal domain"/>
    <property type="match status" value="1"/>
</dbReference>
<keyword evidence="14" id="KW-0547">Nucleotide-binding</keyword>
<keyword evidence="29" id="KW-1185">Reference proteome</keyword>
<comment type="function">
    <text evidence="24">Bifunctional aspartate kinase and homoserine dehydrogenase that catalyzes the first and the third steps toward the synthesis of lysine, methionine and threonine from aspartate.</text>
</comment>
<dbReference type="Gene3D" id="3.40.50.720">
    <property type="entry name" value="NAD(P)-binding Rossmann-like Domain"/>
    <property type="match status" value="1"/>
</dbReference>
<evidence type="ECO:0000256" key="4">
    <source>
        <dbReference type="ARBA" id="ARBA00005056"/>
    </source>
</evidence>
<feature type="domain" description="ACT" evidence="27">
    <location>
        <begin position="314"/>
        <end position="386"/>
    </location>
</feature>
<dbReference type="PROSITE" id="PS51671">
    <property type="entry name" value="ACT"/>
    <property type="match status" value="2"/>
</dbReference>
<dbReference type="InterPro" id="IPR049638">
    <property type="entry name" value="AK-HD"/>
</dbReference>
<proteinExistence type="inferred from homology"/>
<comment type="caution">
    <text evidence="28">The sequence shown here is derived from an EMBL/GenBank/DDBJ whole genome shotgun (WGS) entry which is preliminary data.</text>
</comment>
<evidence type="ECO:0000256" key="16">
    <source>
        <dbReference type="ARBA" id="ARBA00022840"/>
    </source>
</evidence>
<dbReference type="PROSITE" id="PS00324">
    <property type="entry name" value="ASPARTOKINASE"/>
    <property type="match status" value="1"/>
</dbReference>
<evidence type="ECO:0000256" key="9">
    <source>
        <dbReference type="ARBA" id="ARBA00011881"/>
    </source>
</evidence>
<evidence type="ECO:0000256" key="12">
    <source>
        <dbReference type="ARBA" id="ARBA00022697"/>
    </source>
</evidence>
<comment type="pathway">
    <text evidence="4">Amino-acid biosynthesis; L-threonine biosynthesis; L-threonine from L-aspartate: step 3/5.</text>
</comment>
<evidence type="ECO:0000259" key="27">
    <source>
        <dbReference type="PROSITE" id="PS51671"/>
    </source>
</evidence>
<evidence type="ECO:0000256" key="22">
    <source>
        <dbReference type="ARBA" id="ARBA00023167"/>
    </source>
</evidence>
<keyword evidence="18" id="KW-0560">Oxidoreductase</keyword>
<dbReference type="SUPFAM" id="SSF55021">
    <property type="entry name" value="ACT-like"/>
    <property type="match status" value="2"/>
</dbReference>
<dbReference type="GO" id="GO:0016301">
    <property type="term" value="F:kinase activity"/>
    <property type="evidence" value="ECO:0007669"/>
    <property type="project" value="UniProtKB-KW"/>
</dbReference>
<dbReference type="PANTHER" id="PTHR43070:SF3">
    <property type="entry name" value="HOMOSERINE DEHYDROGENASE"/>
    <property type="match status" value="1"/>
</dbReference>
<name>A0ABQ3IBH5_9BACT</name>
<keyword evidence="17" id="KW-0521">NADP</keyword>
<evidence type="ECO:0000313" key="29">
    <source>
        <dbReference type="Proteomes" id="UP000658258"/>
    </source>
</evidence>
<evidence type="ECO:0000256" key="15">
    <source>
        <dbReference type="ARBA" id="ARBA00022777"/>
    </source>
</evidence>
<dbReference type="InterPro" id="IPR001341">
    <property type="entry name" value="Asp_kinase"/>
</dbReference>
<evidence type="ECO:0000256" key="18">
    <source>
        <dbReference type="ARBA" id="ARBA00023002"/>
    </source>
</evidence>
<dbReference type="CDD" id="cd04243">
    <property type="entry name" value="AAK_AK-HSDH-like"/>
    <property type="match status" value="1"/>
</dbReference>
<evidence type="ECO:0000256" key="25">
    <source>
        <dbReference type="ARBA" id="ARBA00048561"/>
    </source>
</evidence>
<comment type="pathway">
    <text evidence="5">Amino-acid biosynthesis; L-methionine biosynthesis via de novo pathway; L-homoserine from L-aspartate: step 3/3.</text>
</comment>
<dbReference type="Pfam" id="PF00696">
    <property type="entry name" value="AA_kinase"/>
    <property type="match status" value="1"/>
</dbReference>
<dbReference type="InterPro" id="IPR036291">
    <property type="entry name" value="NAD(P)-bd_dom_sf"/>
</dbReference>
<dbReference type="SUPFAM" id="SSF51735">
    <property type="entry name" value="NAD(P)-binding Rossmann-fold domains"/>
    <property type="match status" value="1"/>
</dbReference>
<dbReference type="PIRSF" id="PIRSF000727">
    <property type="entry name" value="ThrA"/>
    <property type="match status" value="1"/>
</dbReference>
<dbReference type="PANTHER" id="PTHR43070">
    <property type="match status" value="1"/>
</dbReference>
<keyword evidence="23" id="KW-0511">Multifunctional enzyme</keyword>
<sequence>MKVLKFGGTSVGSVEAIRKVAEILKKESGQEQLVVVVSAMSGVTNTLISISQKAAVRDASYESNLQDLEEKHCTAFKELTGNSNCFEISKLFVRLTEICRGVYLLRELTPRTSDYIQSCGERLSSYIISEYLKKEGLQVELYDSRKYLITDKKFGSANVLWQSTKAALQELKPQLASISVFPGFIASTSDNETSTLGRGGSDYTAAVLANLLQARELQIWTDVNGLMTSDPRLVPSAHLLEHVSYEEALELSHFGAKVLYPPSIQPALDAEIPIWVKNTFDPEGPSTLVTKEWDDEKQTICGISSIQDVALVNLSGASMVGIPSFSYRLFKALSQANINVIMITQASSEHSICVGISKTDAHAALEAIIEEFEQEISLHKIDEPVVDEDQSIIALVGSHMKNQVGISGKMFNTLGRNGISVKAIAQGSSERNITAVVAKADLKKALNTLHESFFLSELKKMNLFVVGVGNVGRAFLRQVQKQQELLAREFNLDIQVVAVANSRKSYFNEEGVDLTKWEQLLEHGNDSTIEAFIAQIKALNLRNSIFIDITASHTIAATYRELLESSISVVTPNKIAATRDMSSYLDLKYATKKYGSQFLFETNVAAGLPVISTMNELFKSGDRIHAIQAVLSGTLNFLFNNYDGKRPFSSIVKEARALGLTEPDPRLDLSGEDVMRKLLILIRESGRKWEMEQIEQVSFLPEACKNTPDLNTFYELLDAHEDHFLELYSKAKEKGAQLRVVASFQDGVAKVALEQVALHHPFYFLEGKDNIVLFHTERYKEQPLVVKGAGAGAEVTASGIFADVLRIANQ</sequence>
<dbReference type="Gene3D" id="3.30.2130.10">
    <property type="entry name" value="VC0802-like"/>
    <property type="match status" value="1"/>
</dbReference>
<dbReference type="InterPro" id="IPR018042">
    <property type="entry name" value="Aspartate_kinase_CS"/>
</dbReference>
<dbReference type="InterPro" id="IPR054352">
    <property type="entry name" value="ACT_Aspartokinase"/>
</dbReference>
<evidence type="ECO:0000256" key="20">
    <source>
        <dbReference type="ARBA" id="ARBA00023053"/>
    </source>
</evidence>
<comment type="similarity">
    <text evidence="8">In the N-terminal section; belongs to the aspartokinase family.</text>
</comment>
<dbReference type="PROSITE" id="PS01042">
    <property type="entry name" value="HOMOSER_DHGENASE"/>
    <property type="match status" value="1"/>
</dbReference>
<comment type="catalytic activity">
    <reaction evidence="25">
        <text>L-aspartate + ATP = 4-phospho-L-aspartate + ADP</text>
        <dbReference type="Rhea" id="RHEA:23776"/>
        <dbReference type="ChEBI" id="CHEBI:29991"/>
        <dbReference type="ChEBI" id="CHEBI:30616"/>
        <dbReference type="ChEBI" id="CHEBI:57535"/>
        <dbReference type="ChEBI" id="CHEBI:456216"/>
        <dbReference type="EC" id="2.7.2.4"/>
    </reaction>
    <physiologicalReaction direction="left-to-right" evidence="25">
        <dbReference type="Rhea" id="RHEA:23777"/>
    </physiologicalReaction>
</comment>
<dbReference type="Gene3D" id="3.30.360.10">
    <property type="entry name" value="Dihydrodipicolinate Reductase, domain 2"/>
    <property type="match status" value="1"/>
</dbReference>
<dbReference type="Gene3D" id="3.40.1160.10">
    <property type="entry name" value="Acetylglutamate kinase-like"/>
    <property type="match status" value="1"/>
</dbReference>
<dbReference type="NCBIfam" id="NF006959">
    <property type="entry name" value="PRK09436.1"/>
    <property type="match status" value="1"/>
</dbReference>
<comment type="cofactor">
    <cofactor evidence="1">
        <name>a metal cation</name>
        <dbReference type="ChEBI" id="CHEBI:25213"/>
    </cofactor>
</comment>
<keyword evidence="19" id="KW-0520">NAD</keyword>
<dbReference type="SUPFAM" id="SSF53633">
    <property type="entry name" value="Carbamate kinase-like"/>
    <property type="match status" value="1"/>
</dbReference>
<keyword evidence="12" id="KW-0791">Threonine biosynthesis</keyword>
<dbReference type="RefSeq" id="WP_189631217.1">
    <property type="nucleotide sequence ID" value="NZ_BNAG01000004.1"/>
</dbReference>
<keyword evidence="22" id="KW-0486">Methionine biosynthesis</keyword>
<dbReference type="InterPro" id="IPR019811">
    <property type="entry name" value="HDH_CS"/>
</dbReference>
<evidence type="ECO:0000256" key="2">
    <source>
        <dbReference type="ARBA" id="ARBA00004766"/>
    </source>
</evidence>
<keyword evidence="16" id="KW-0067">ATP-binding</keyword>
<dbReference type="InterPro" id="IPR001048">
    <property type="entry name" value="Asp/Glu/Uridylate_kinase"/>
</dbReference>
<dbReference type="InterPro" id="IPR036393">
    <property type="entry name" value="AceGlu_kinase-like_sf"/>
</dbReference>
<evidence type="ECO:0000256" key="3">
    <source>
        <dbReference type="ARBA" id="ARBA00004986"/>
    </source>
</evidence>
<comment type="subunit">
    <text evidence="9">Homotetramer.</text>
</comment>
<evidence type="ECO:0000256" key="17">
    <source>
        <dbReference type="ARBA" id="ARBA00022857"/>
    </source>
</evidence>
<reference evidence="29" key="1">
    <citation type="journal article" date="2019" name="Int. J. Syst. Evol. Microbiol.">
        <title>The Global Catalogue of Microorganisms (GCM) 10K type strain sequencing project: providing services to taxonomists for standard genome sequencing and annotation.</title>
        <authorList>
            <consortium name="The Broad Institute Genomics Platform"/>
            <consortium name="The Broad Institute Genome Sequencing Center for Infectious Disease"/>
            <person name="Wu L."/>
            <person name="Ma J."/>
        </authorList>
    </citation>
    <scope>NUCLEOTIDE SEQUENCE [LARGE SCALE GENOMIC DNA]</scope>
    <source>
        <strain evidence="29">CGMCC 1.15111</strain>
    </source>
</reference>
<evidence type="ECO:0000256" key="23">
    <source>
        <dbReference type="ARBA" id="ARBA00023268"/>
    </source>
</evidence>
<evidence type="ECO:0000256" key="1">
    <source>
        <dbReference type="ARBA" id="ARBA00001920"/>
    </source>
</evidence>
<evidence type="ECO:0000256" key="19">
    <source>
        <dbReference type="ARBA" id="ARBA00023027"/>
    </source>
</evidence>
<dbReference type="InterPro" id="IPR002912">
    <property type="entry name" value="ACT_dom"/>
</dbReference>
<evidence type="ECO:0000256" key="10">
    <source>
        <dbReference type="ARBA" id="ARBA00022605"/>
    </source>
</evidence>
<evidence type="ECO:0000256" key="21">
    <source>
        <dbReference type="ARBA" id="ARBA00023154"/>
    </source>
</evidence>
<gene>
    <name evidence="28" type="primary">thrA</name>
    <name evidence="28" type="ORF">GCM10011340_31190</name>
</gene>
<evidence type="ECO:0000313" key="28">
    <source>
        <dbReference type="EMBL" id="GHE72566.1"/>
    </source>
</evidence>
<dbReference type="InterPro" id="IPR011147">
    <property type="entry name" value="Bifunc_Aspkin/hSer_DH"/>
</dbReference>